<gene>
    <name evidence="2" type="ORF">HK097_010260</name>
</gene>
<evidence type="ECO:0000313" key="3">
    <source>
        <dbReference type="Proteomes" id="UP001212841"/>
    </source>
</evidence>
<dbReference type="InterPro" id="IPR053044">
    <property type="entry name" value="Metallo-hydrolase/TatD-type"/>
</dbReference>
<dbReference type="SUPFAM" id="SSF51556">
    <property type="entry name" value="Metallo-dependent hydrolases"/>
    <property type="match status" value="1"/>
</dbReference>
<protein>
    <submittedName>
        <fullName evidence="2">Uncharacterized protein</fullName>
    </submittedName>
</protein>
<name>A0AAD5X3Y7_9FUNG</name>
<dbReference type="Pfam" id="PF01026">
    <property type="entry name" value="TatD_DNase"/>
    <property type="match status" value="1"/>
</dbReference>
<dbReference type="EMBL" id="JADGJD010000747">
    <property type="protein sequence ID" value="KAJ3048722.1"/>
    <property type="molecule type" value="Genomic_DNA"/>
</dbReference>
<dbReference type="PANTHER" id="PTHR47345:SF1">
    <property type="entry name" value="CUT9-INTERACTING PROTEIN SCN1"/>
    <property type="match status" value="1"/>
</dbReference>
<dbReference type="Gene3D" id="3.20.20.140">
    <property type="entry name" value="Metal-dependent hydrolases"/>
    <property type="match status" value="1"/>
</dbReference>
<feature type="region of interest" description="Disordered" evidence="1">
    <location>
        <begin position="127"/>
        <end position="146"/>
    </location>
</feature>
<evidence type="ECO:0000256" key="1">
    <source>
        <dbReference type="SAM" id="MobiDB-lite"/>
    </source>
</evidence>
<dbReference type="AlphaFoldDB" id="A0AAD5X3Y7"/>
<sequence>MGTRPDDWQTVIDAAAKWPDRVVPSFGIHPWFAHTIPSTTSSTQPYTTLETHLTTHPTATIGEIGIDSIAKDRTTNEKYPFDHQFAIFKHQMDLAGRLGRPVNVHVVQCHGVLLEYFAELAGKGKSKKSAKNKSQSVDATPPPTAPKITPTILLHSFSGSPQMITSLLSLPVPFSRRIFFSFSHAINTRSAKFADRIKAVPDDRILIESDLHDASLVDRAMWEGLKMVAGVKGWTLEECVERVKGNVEEYLRFGREGGVSRQG</sequence>
<dbReference type="GO" id="GO:0016788">
    <property type="term" value="F:hydrolase activity, acting on ester bonds"/>
    <property type="evidence" value="ECO:0007669"/>
    <property type="project" value="InterPro"/>
</dbReference>
<evidence type="ECO:0000313" key="2">
    <source>
        <dbReference type="EMBL" id="KAJ3048722.1"/>
    </source>
</evidence>
<dbReference type="InterPro" id="IPR032466">
    <property type="entry name" value="Metal_Hydrolase"/>
</dbReference>
<reference evidence="2" key="1">
    <citation type="submission" date="2020-05" db="EMBL/GenBank/DDBJ databases">
        <title>Phylogenomic resolution of chytrid fungi.</title>
        <authorList>
            <person name="Stajich J.E."/>
            <person name="Amses K."/>
            <person name="Simmons R."/>
            <person name="Seto K."/>
            <person name="Myers J."/>
            <person name="Bonds A."/>
            <person name="Quandt C.A."/>
            <person name="Barry K."/>
            <person name="Liu P."/>
            <person name="Grigoriev I."/>
            <person name="Longcore J.E."/>
            <person name="James T.Y."/>
        </authorList>
    </citation>
    <scope>NUCLEOTIDE SEQUENCE</scope>
    <source>
        <strain evidence="2">JEL0318</strain>
    </source>
</reference>
<proteinExistence type="predicted"/>
<dbReference type="Proteomes" id="UP001212841">
    <property type="component" value="Unassembled WGS sequence"/>
</dbReference>
<dbReference type="PANTHER" id="PTHR47345">
    <property type="entry name" value="CUT9-INTERACTING PROTEIN SCN1"/>
    <property type="match status" value="1"/>
</dbReference>
<accession>A0AAD5X3Y7</accession>
<organism evidence="2 3">
    <name type="scientific">Rhizophlyctis rosea</name>
    <dbReference type="NCBI Taxonomy" id="64517"/>
    <lineage>
        <taxon>Eukaryota</taxon>
        <taxon>Fungi</taxon>
        <taxon>Fungi incertae sedis</taxon>
        <taxon>Chytridiomycota</taxon>
        <taxon>Chytridiomycota incertae sedis</taxon>
        <taxon>Chytridiomycetes</taxon>
        <taxon>Rhizophlyctidales</taxon>
        <taxon>Rhizophlyctidaceae</taxon>
        <taxon>Rhizophlyctis</taxon>
    </lineage>
</organism>
<dbReference type="InterPro" id="IPR001130">
    <property type="entry name" value="TatD-like"/>
</dbReference>
<comment type="caution">
    <text evidence="2">The sequence shown here is derived from an EMBL/GenBank/DDBJ whole genome shotgun (WGS) entry which is preliminary data.</text>
</comment>
<keyword evidence="3" id="KW-1185">Reference proteome</keyword>